<dbReference type="InterPro" id="IPR008240">
    <property type="entry name" value="Chorismate_mutase_periplasmic"/>
</dbReference>
<dbReference type="NCBIfam" id="TIGR01806">
    <property type="entry name" value="CM_mono2"/>
    <property type="match status" value="1"/>
</dbReference>
<keyword evidence="3 6" id="KW-0732">Signal</keyword>
<dbReference type="GO" id="GO:0004106">
    <property type="term" value="F:chorismate mutase activity"/>
    <property type="evidence" value="ECO:0007669"/>
    <property type="project" value="UniProtKB-EC"/>
</dbReference>
<feature type="signal peptide" evidence="6">
    <location>
        <begin position="1"/>
        <end position="26"/>
    </location>
</feature>
<keyword evidence="9" id="KW-1185">Reference proteome</keyword>
<dbReference type="KEGG" id="mpof:MPOR_51950"/>
<dbReference type="RefSeq" id="WP_163679079.1">
    <property type="nucleotide sequence ID" value="NZ_AP022570.1"/>
</dbReference>
<accession>A0A6N4VID9</accession>
<dbReference type="PIRSF" id="PIRSF026640">
    <property type="entry name" value="Peripl_chor_mut"/>
    <property type="match status" value="1"/>
</dbReference>
<evidence type="ECO:0000256" key="4">
    <source>
        <dbReference type="ARBA" id="ARBA00023235"/>
    </source>
</evidence>
<dbReference type="InterPro" id="IPR051331">
    <property type="entry name" value="Chorismate_mutase-related"/>
</dbReference>
<evidence type="ECO:0000256" key="2">
    <source>
        <dbReference type="ARBA" id="ARBA00012404"/>
    </source>
</evidence>
<protein>
    <recommendedName>
        <fullName evidence="2 5">Chorismate mutase</fullName>
        <ecNumber evidence="2 5">5.4.99.5</ecNumber>
    </recommendedName>
</protein>
<name>A0A6N4VID9_9MYCO</name>
<evidence type="ECO:0000256" key="3">
    <source>
        <dbReference type="ARBA" id="ARBA00022729"/>
    </source>
</evidence>
<comment type="catalytic activity">
    <reaction evidence="5">
        <text>chorismate = prephenate</text>
        <dbReference type="Rhea" id="RHEA:13897"/>
        <dbReference type="ChEBI" id="CHEBI:29748"/>
        <dbReference type="ChEBI" id="CHEBI:29934"/>
        <dbReference type="EC" id="5.4.99.5"/>
    </reaction>
</comment>
<reference evidence="8 9" key="1">
    <citation type="journal article" date="2019" name="Emerg. Microbes Infect.">
        <title>Comprehensive subspecies identification of 175 nontuberculous mycobacteria species based on 7547 genomic profiles.</title>
        <authorList>
            <person name="Matsumoto Y."/>
            <person name="Kinjo T."/>
            <person name="Motooka D."/>
            <person name="Nabeya D."/>
            <person name="Jung N."/>
            <person name="Uechi K."/>
            <person name="Horii T."/>
            <person name="Iida T."/>
            <person name="Fujita J."/>
            <person name="Nakamura S."/>
        </authorList>
    </citation>
    <scope>NUCLEOTIDE SEQUENCE [LARGE SCALE GENOMIC DNA]</scope>
    <source>
        <strain evidence="8 9">JCM 12603</strain>
    </source>
</reference>
<dbReference type="SMART" id="SM00830">
    <property type="entry name" value="CM_2"/>
    <property type="match status" value="1"/>
</dbReference>
<dbReference type="NCBIfam" id="NF006741">
    <property type="entry name" value="PRK09269.1"/>
    <property type="match status" value="1"/>
</dbReference>
<dbReference type="Pfam" id="PF01817">
    <property type="entry name" value="CM_2"/>
    <property type="match status" value="1"/>
</dbReference>
<dbReference type="UniPathway" id="UPA00120">
    <property type="reaction ID" value="UER00203"/>
</dbReference>
<dbReference type="EMBL" id="AP022570">
    <property type="protein sequence ID" value="BBX54169.1"/>
    <property type="molecule type" value="Genomic_DNA"/>
</dbReference>
<evidence type="ECO:0000313" key="9">
    <source>
        <dbReference type="Proteomes" id="UP000466785"/>
    </source>
</evidence>
<feature type="chain" id="PRO_5027036302" description="Chorismate mutase" evidence="6">
    <location>
        <begin position="27"/>
        <end position="187"/>
    </location>
</feature>
<comment type="pathway">
    <text evidence="1 5">Metabolic intermediate biosynthesis; prephenate biosynthesis; prephenate from chorismate: step 1/1.</text>
</comment>
<dbReference type="SUPFAM" id="SSF48600">
    <property type="entry name" value="Chorismate mutase II"/>
    <property type="match status" value="1"/>
</dbReference>
<keyword evidence="4 5" id="KW-0413">Isomerase</keyword>
<dbReference type="Proteomes" id="UP000466785">
    <property type="component" value="Chromosome"/>
</dbReference>
<organism evidence="8 9">
    <name type="scientific">Mycolicibacterium poriferae</name>
    <dbReference type="NCBI Taxonomy" id="39694"/>
    <lineage>
        <taxon>Bacteria</taxon>
        <taxon>Bacillati</taxon>
        <taxon>Actinomycetota</taxon>
        <taxon>Actinomycetes</taxon>
        <taxon>Mycobacteriales</taxon>
        <taxon>Mycobacteriaceae</taxon>
        <taxon>Mycolicibacterium</taxon>
    </lineage>
</organism>
<evidence type="ECO:0000256" key="5">
    <source>
        <dbReference type="PIRNR" id="PIRNR026640"/>
    </source>
</evidence>
<feature type="domain" description="Chorismate mutase" evidence="7">
    <location>
        <begin position="10"/>
        <end position="106"/>
    </location>
</feature>
<dbReference type="PANTHER" id="PTHR38041:SF2">
    <property type="entry name" value="SECRETED CHORISMATE MUTASE"/>
    <property type="match status" value="1"/>
</dbReference>
<evidence type="ECO:0000259" key="7">
    <source>
        <dbReference type="PROSITE" id="PS51168"/>
    </source>
</evidence>
<dbReference type="InterPro" id="IPR036263">
    <property type="entry name" value="Chorismate_II_sf"/>
</dbReference>
<proteinExistence type="predicted"/>
<evidence type="ECO:0000256" key="6">
    <source>
        <dbReference type="SAM" id="SignalP"/>
    </source>
</evidence>
<dbReference type="Gene3D" id="1.20.59.10">
    <property type="entry name" value="Chorismate mutase"/>
    <property type="match status" value="1"/>
</dbReference>
<dbReference type="GO" id="GO:0009697">
    <property type="term" value="P:salicylic acid biosynthetic process"/>
    <property type="evidence" value="ECO:0007669"/>
    <property type="project" value="TreeGrafter"/>
</dbReference>
<dbReference type="InterPro" id="IPR036979">
    <property type="entry name" value="CM_dom_sf"/>
</dbReference>
<dbReference type="EC" id="5.4.99.5" evidence="2 5"/>
<evidence type="ECO:0000313" key="8">
    <source>
        <dbReference type="EMBL" id="BBX54169.1"/>
    </source>
</evidence>
<dbReference type="InterPro" id="IPR002701">
    <property type="entry name" value="CM_II_prokaryot"/>
</dbReference>
<comment type="function">
    <text evidence="5">Catalyzes the Claisen rearrangement of chorismate to prephenate.</text>
</comment>
<gene>
    <name evidence="8" type="ORF">MPOR_51950</name>
</gene>
<dbReference type="GO" id="GO:0046417">
    <property type="term" value="P:chorismate metabolic process"/>
    <property type="evidence" value="ECO:0007669"/>
    <property type="project" value="InterPro"/>
</dbReference>
<sequence length="187" mass="19784">MSPRIVSTLASLALGLALLLAPVAAAQPQNPLLPLVDAAAERLQIADPVAAAKLHDGGLIQDPVREQQVLDTVAEEARTHRIDPAYVTTAFRNQIDATVAVEYARLAGWKLDPATAPADAPDLAASRATIDALNREMVAEMAGQWPALHAPSCRTDLSVATDAVAQARGLDDLYRQALGFATRSYCP</sequence>
<evidence type="ECO:0000256" key="1">
    <source>
        <dbReference type="ARBA" id="ARBA00004817"/>
    </source>
</evidence>
<dbReference type="PROSITE" id="PS51168">
    <property type="entry name" value="CHORISMATE_MUT_2"/>
    <property type="match status" value="1"/>
</dbReference>
<dbReference type="PANTHER" id="PTHR38041">
    <property type="entry name" value="CHORISMATE MUTASE"/>
    <property type="match status" value="1"/>
</dbReference>
<dbReference type="AlphaFoldDB" id="A0A6N4VID9"/>